<evidence type="ECO:0000313" key="3">
    <source>
        <dbReference type="Proteomes" id="UP000823388"/>
    </source>
</evidence>
<feature type="region of interest" description="Disordered" evidence="1">
    <location>
        <begin position="64"/>
        <end position="85"/>
    </location>
</feature>
<protein>
    <submittedName>
        <fullName evidence="2">Uncharacterized protein</fullName>
    </submittedName>
</protein>
<organism evidence="2 3">
    <name type="scientific">Panicum virgatum</name>
    <name type="common">Blackwell switchgrass</name>
    <dbReference type="NCBI Taxonomy" id="38727"/>
    <lineage>
        <taxon>Eukaryota</taxon>
        <taxon>Viridiplantae</taxon>
        <taxon>Streptophyta</taxon>
        <taxon>Embryophyta</taxon>
        <taxon>Tracheophyta</taxon>
        <taxon>Spermatophyta</taxon>
        <taxon>Magnoliopsida</taxon>
        <taxon>Liliopsida</taxon>
        <taxon>Poales</taxon>
        <taxon>Poaceae</taxon>
        <taxon>PACMAD clade</taxon>
        <taxon>Panicoideae</taxon>
        <taxon>Panicodae</taxon>
        <taxon>Paniceae</taxon>
        <taxon>Panicinae</taxon>
        <taxon>Panicum</taxon>
        <taxon>Panicum sect. Hiantes</taxon>
    </lineage>
</organism>
<dbReference type="EMBL" id="CM029044">
    <property type="protein sequence ID" value="KAG2608076.1"/>
    <property type="molecule type" value="Genomic_DNA"/>
</dbReference>
<sequence>MEEVLFEEVRGPMDQIDRVLAPCLNAVRGSAVGMEAPGIECSPGGWIGAAVQVGDVYGWDPCRRRGSCSSPRESRRGSVRPSRRHLLARSARPLGSCRCRRGVRAPPRPLGVVDQGARQEDAFFDSAWARWCCASALPPPELRSRRR</sequence>
<evidence type="ECO:0000313" key="2">
    <source>
        <dbReference type="EMBL" id="KAG2608076.1"/>
    </source>
</evidence>
<dbReference type="AlphaFoldDB" id="A0A8T0THA8"/>
<proteinExistence type="predicted"/>
<dbReference type="Proteomes" id="UP000823388">
    <property type="component" value="Chromosome 4N"/>
</dbReference>
<reference evidence="2" key="1">
    <citation type="submission" date="2020-05" db="EMBL/GenBank/DDBJ databases">
        <title>WGS assembly of Panicum virgatum.</title>
        <authorList>
            <person name="Lovell J.T."/>
            <person name="Jenkins J."/>
            <person name="Shu S."/>
            <person name="Juenger T.E."/>
            <person name="Schmutz J."/>
        </authorList>
    </citation>
    <scope>NUCLEOTIDE SEQUENCE</scope>
    <source>
        <strain evidence="2">AP13</strain>
    </source>
</reference>
<gene>
    <name evidence="2" type="ORF">PVAP13_4NG297938</name>
</gene>
<evidence type="ECO:0000256" key="1">
    <source>
        <dbReference type="SAM" id="MobiDB-lite"/>
    </source>
</evidence>
<name>A0A8T0THA8_PANVG</name>
<accession>A0A8T0THA8</accession>
<comment type="caution">
    <text evidence="2">The sequence shown here is derived from an EMBL/GenBank/DDBJ whole genome shotgun (WGS) entry which is preliminary data.</text>
</comment>
<keyword evidence="3" id="KW-1185">Reference proteome</keyword>